<evidence type="ECO:0000313" key="11">
    <source>
        <dbReference type="EMBL" id="CAB4222780.1"/>
    </source>
</evidence>
<dbReference type="EMBL" id="LR797021">
    <property type="protein sequence ID" value="CAB4181480.1"/>
    <property type="molecule type" value="Genomic_DNA"/>
</dbReference>
<dbReference type="EMBL" id="LR797369">
    <property type="protein sequence ID" value="CAB4211247.1"/>
    <property type="molecule type" value="Genomic_DNA"/>
</dbReference>
<evidence type="ECO:0000256" key="1">
    <source>
        <dbReference type="ARBA" id="ARBA00022612"/>
    </source>
</evidence>
<evidence type="ECO:0000313" key="6">
    <source>
        <dbReference type="EMBL" id="CAB4170746.1"/>
    </source>
</evidence>
<name>A0A6J5Q9T6_9CAUD</name>
<keyword evidence="2" id="KW-0547">Nucleotide-binding</keyword>
<dbReference type="EMBL" id="LR797157">
    <property type="protein sequence ID" value="CAB4189575.1"/>
    <property type="molecule type" value="Genomic_DNA"/>
</dbReference>
<evidence type="ECO:0000256" key="4">
    <source>
        <dbReference type="ARBA" id="ARBA00023219"/>
    </source>
</evidence>
<accession>A0A6J5Q9T6</accession>
<evidence type="ECO:0000259" key="5">
    <source>
        <dbReference type="Pfam" id="PF17289"/>
    </source>
</evidence>
<dbReference type="EMBL" id="LR796860">
    <property type="protein sequence ID" value="CAB4170746.1"/>
    <property type="molecule type" value="Genomic_DNA"/>
</dbReference>
<dbReference type="Pfam" id="PF03237">
    <property type="entry name" value="Terminase_6N"/>
    <property type="match status" value="1"/>
</dbReference>
<organism evidence="8">
    <name type="scientific">uncultured Caudovirales phage</name>
    <dbReference type="NCBI Taxonomy" id="2100421"/>
    <lineage>
        <taxon>Viruses</taxon>
        <taxon>Duplodnaviria</taxon>
        <taxon>Heunggongvirae</taxon>
        <taxon>Uroviricota</taxon>
        <taxon>Caudoviricetes</taxon>
        <taxon>Peduoviridae</taxon>
        <taxon>Maltschvirus</taxon>
        <taxon>Maltschvirus maltsch</taxon>
    </lineage>
</organism>
<evidence type="ECO:0000313" key="7">
    <source>
        <dbReference type="EMBL" id="CAB4176055.1"/>
    </source>
</evidence>
<evidence type="ECO:0000256" key="2">
    <source>
        <dbReference type="ARBA" id="ARBA00022741"/>
    </source>
</evidence>
<dbReference type="InterPro" id="IPR035421">
    <property type="entry name" value="Terminase_6C"/>
</dbReference>
<dbReference type="EMBL" id="LR797518">
    <property type="protein sequence ID" value="CAB4222780.1"/>
    <property type="molecule type" value="Genomic_DNA"/>
</dbReference>
<dbReference type="InterPro" id="IPR027417">
    <property type="entry name" value="P-loop_NTPase"/>
</dbReference>
<sequence>MSRYEGYQGNPNLPRESYIHSFTQHELNEFRKCVADPVYFATQYIRIVNVDRGLIPFEMWDFQKNLLQSFNDNRFSICKLPRQVGKTTTAVAFLLHYILFNKDVNIAILANKSSTAREIMGRLQLAFEYLPRFLQQGVKEWNKGNIELANGSKAQADSTSGSSVRGKSFNIIFLDEFAHVPANIAEAFFMSTYPTISSGNTTKVIIVSTPNGLNLFYKMWMDSIEKRSEYVPTEIHWSMVPGRDEVWKEQTIRNTSQEQFEQEFECNFVGSTNTLINASKLRALVFKNPISRDDDLHIYEKAEPGKTYVLVADVAEGQGLDYSTFSVIDVSQIPYRQVAKYKNNKISPFLFPAVIYSAAKRFNEAFILIEINSIGLQVADILHNELAYENLIKVRNAKGRVGQQVTPGFTKQMQFGLKTSVQTKKIGCANLKSLIENDKLIVNDEDTIMELTTFSASKASFAAEEGNNDDLVMTLVNFGWLSAQKYFKESVNSDIRRTLQEEQLSIMDNDIVPFGAISGYQGSAAEESELIDGDLWVTDRSKFTMENMEFETLSNKHRL</sequence>
<evidence type="ECO:0000256" key="3">
    <source>
        <dbReference type="ARBA" id="ARBA00022840"/>
    </source>
</evidence>
<gene>
    <name evidence="8" type="ORF">UFOVP1065_34</name>
    <name evidence="9" type="ORF">UFOVP1198_3</name>
    <name evidence="10" type="ORF">UFOVP1418_228</name>
    <name evidence="12" type="ORF">UFOVP1524_155</name>
    <name evidence="11" type="ORF">UFOVP1651_155</name>
    <name evidence="6" type="ORF">UFOVP908_133</name>
    <name evidence="7" type="ORF">UFOVP990_3</name>
</gene>
<dbReference type="GO" id="GO:0005524">
    <property type="term" value="F:ATP binding"/>
    <property type="evidence" value="ECO:0007669"/>
    <property type="project" value="UniProtKB-KW"/>
</dbReference>
<dbReference type="Gene3D" id="3.40.50.300">
    <property type="entry name" value="P-loop containing nucleotide triphosphate hydrolases"/>
    <property type="match status" value="1"/>
</dbReference>
<keyword evidence="3" id="KW-0067">ATP-binding</keyword>
<feature type="domain" description="Terminase large subunit gp17-like C-terminal" evidence="5">
    <location>
        <begin position="312"/>
        <end position="472"/>
    </location>
</feature>
<dbReference type="SUPFAM" id="SSF52540">
    <property type="entry name" value="P-loop containing nucleoside triphosphate hydrolases"/>
    <property type="match status" value="1"/>
</dbReference>
<dbReference type="EMBL" id="LR796945">
    <property type="protein sequence ID" value="CAB4176055.1"/>
    <property type="molecule type" value="Genomic_DNA"/>
</dbReference>
<keyword evidence="1" id="KW-1188">Viral release from host cell</keyword>
<dbReference type="Gene3D" id="3.30.420.240">
    <property type="match status" value="1"/>
</dbReference>
<proteinExistence type="predicted"/>
<dbReference type="Pfam" id="PF17289">
    <property type="entry name" value="Terminase_6C"/>
    <property type="match status" value="1"/>
</dbReference>
<reference evidence="8" key="1">
    <citation type="submission" date="2020-05" db="EMBL/GenBank/DDBJ databases">
        <authorList>
            <person name="Chiriac C."/>
            <person name="Salcher M."/>
            <person name="Ghai R."/>
            <person name="Kavagutti S V."/>
        </authorList>
    </citation>
    <scope>NUCLEOTIDE SEQUENCE</scope>
</reference>
<evidence type="ECO:0000313" key="12">
    <source>
        <dbReference type="EMBL" id="CAB5227777.1"/>
    </source>
</evidence>
<keyword evidence="4" id="KW-0231">Viral genome packaging</keyword>
<dbReference type="EMBL" id="LR798378">
    <property type="protein sequence ID" value="CAB5227777.1"/>
    <property type="molecule type" value="Genomic_DNA"/>
</dbReference>
<evidence type="ECO:0000313" key="9">
    <source>
        <dbReference type="EMBL" id="CAB4189575.1"/>
    </source>
</evidence>
<evidence type="ECO:0000313" key="8">
    <source>
        <dbReference type="EMBL" id="CAB4181480.1"/>
    </source>
</evidence>
<protein>
    <submittedName>
        <fullName evidence="8">Large terminase protein</fullName>
    </submittedName>
</protein>
<evidence type="ECO:0000313" key="10">
    <source>
        <dbReference type="EMBL" id="CAB4211247.1"/>
    </source>
</evidence>